<proteinExistence type="predicted"/>
<feature type="transmembrane region" description="Helical" evidence="1">
    <location>
        <begin position="43"/>
        <end position="73"/>
    </location>
</feature>
<dbReference type="AlphaFoldDB" id="A0A6C0HRU6"/>
<evidence type="ECO:0000313" key="2">
    <source>
        <dbReference type="EMBL" id="QHT82866.1"/>
    </source>
</evidence>
<organism evidence="2">
    <name type="scientific">viral metagenome</name>
    <dbReference type="NCBI Taxonomy" id="1070528"/>
    <lineage>
        <taxon>unclassified sequences</taxon>
        <taxon>metagenomes</taxon>
        <taxon>organismal metagenomes</taxon>
    </lineage>
</organism>
<protein>
    <submittedName>
        <fullName evidence="2">Uncharacterized protein</fullName>
    </submittedName>
</protein>
<dbReference type="EMBL" id="MN740004">
    <property type="protein sequence ID" value="QHT82866.1"/>
    <property type="molecule type" value="Genomic_DNA"/>
</dbReference>
<keyword evidence="1" id="KW-1133">Transmembrane helix</keyword>
<accession>A0A6C0HRU6</accession>
<keyword evidence="1" id="KW-0472">Membrane</keyword>
<name>A0A6C0HRU6_9ZZZZ</name>
<evidence type="ECO:0000256" key="1">
    <source>
        <dbReference type="SAM" id="Phobius"/>
    </source>
</evidence>
<feature type="transmembrane region" description="Helical" evidence="1">
    <location>
        <begin position="12"/>
        <end position="31"/>
    </location>
</feature>
<keyword evidence="1" id="KW-0812">Transmembrane</keyword>
<reference evidence="2" key="1">
    <citation type="journal article" date="2020" name="Nature">
        <title>Giant virus diversity and host interactions through global metagenomics.</title>
        <authorList>
            <person name="Schulz F."/>
            <person name="Roux S."/>
            <person name="Paez-Espino D."/>
            <person name="Jungbluth S."/>
            <person name="Walsh D.A."/>
            <person name="Denef V.J."/>
            <person name="McMahon K.D."/>
            <person name="Konstantinidis K.T."/>
            <person name="Eloe-Fadrosh E.A."/>
            <person name="Kyrpides N.C."/>
            <person name="Woyke T."/>
        </authorList>
    </citation>
    <scope>NUCLEOTIDE SEQUENCE</scope>
    <source>
        <strain evidence="2">GVMAG-M-3300023184-165</strain>
    </source>
</reference>
<sequence>MDSFSDLFKKENSGQVVLAILFIVYLISGYKTPDSVANIVDTIYGKIVVVVVALILFSYANPILGVLGFIVAFDLIRKSSMSTGTYALDHYVPTEVKKESNLNAMNQFPYTLEQEVVKKMAPMKVPDDATPSSFSPVLDDTYDAAPIDYMGVV</sequence>